<evidence type="ECO:0000256" key="1">
    <source>
        <dbReference type="ARBA" id="ARBA00008171"/>
    </source>
</evidence>
<comment type="similarity">
    <text evidence="1">Belongs to the protein kinase superfamily. TKL Ser/Thr protein kinase family. ROCO subfamily.</text>
</comment>
<reference evidence="3 4" key="1">
    <citation type="journal article" date="2019" name="Fungal Biol. Biotechnol.">
        <title>Draft genome sequence of fastidious pathogen Ceratobasidium theobromae, which causes vascular-streak dieback in Theobroma cacao.</title>
        <authorList>
            <person name="Ali S.S."/>
            <person name="Asman A."/>
            <person name="Shao J."/>
            <person name="Firmansyah A.P."/>
            <person name="Susilo A.W."/>
            <person name="Rosmana A."/>
            <person name="McMahon P."/>
            <person name="Junaid M."/>
            <person name="Guest D."/>
            <person name="Kheng T.Y."/>
            <person name="Meinhardt L.W."/>
            <person name="Bailey B.A."/>
        </authorList>
    </citation>
    <scope>NUCLEOTIDE SEQUENCE [LARGE SCALE GENOMIC DNA]</scope>
    <source>
        <strain evidence="3 4">CT2</strain>
    </source>
</reference>
<dbReference type="Gene3D" id="3.40.50.300">
    <property type="entry name" value="P-loop containing nucleotide triphosphate hydrolases"/>
    <property type="match status" value="1"/>
</dbReference>
<dbReference type="InterPro" id="IPR027417">
    <property type="entry name" value="P-loop_NTPase"/>
</dbReference>
<dbReference type="PANTHER" id="PTHR35205">
    <property type="entry name" value="NB-ARC AND TPR DOMAIN PROTEIN"/>
    <property type="match status" value="1"/>
</dbReference>
<dbReference type="GO" id="GO:0004672">
    <property type="term" value="F:protein kinase activity"/>
    <property type="evidence" value="ECO:0007669"/>
    <property type="project" value="InterPro"/>
</dbReference>
<keyword evidence="4" id="KW-1185">Reference proteome</keyword>
<dbReference type="Gene3D" id="1.10.510.10">
    <property type="entry name" value="Transferase(Phosphotransferase) domain 1"/>
    <property type="match status" value="1"/>
</dbReference>
<organism evidence="3 4">
    <name type="scientific">Ceratobasidium theobromae</name>
    <dbReference type="NCBI Taxonomy" id="1582974"/>
    <lineage>
        <taxon>Eukaryota</taxon>
        <taxon>Fungi</taxon>
        <taxon>Dikarya</taxon>
        <taxon>Basidiomycota</taxon>
        <taxon>Agaricomycotina</taxon>
        <taxon>Agaricomycetes</taxon>
        <taxon>Cantharellales</taxon>
        <taxon>Ceratobasidiaceae</taxon>
        <taxon>Ceratobasidium</taxon>
    </lineage>
</organism>
<dbReference type="PANTHER" id="PTHR35205:SF1">
    <property type="entry name" value="ZU5 DOMAIN-CONTAINING PROTEIN"/>
    <property type="match status" value="1"/>
</dbReference>
<protein>
    <recommendedName>
        <fullName evidence="2">Protein kinase domain-containing protein</fullName>
    </recommendedName>
</protein>
<dbReference type="InterPro" id="IPR011990">
    <property type="entry name" value="TPR-like_helical_dom_sf"/>
</dbReference>
<proteinExistence type="inferred from homology"/>
<name>A0A5N5QEC7_9AGAM</name>
<dbReference type="SUPFAM" id="SSF56112">
    <property type="entry name" value="Protein kinase-like (PK-like)"/>
    <property type="match status" value="1"/>
</dbReference>
<sequence length="619" mass="70813">MTHIDSYLLDRIQRQHVYVLNGPEGTGKTQIVLQYAKTRKRFFSDIIYVDASSRDTIKESYVSFITSKRRGTTMEDSLEWLSSSRTNWLVVFDGADCPELELRSLLPSCAHGNIIVTTRRNNLPFPSEWPHSNSRLSRMSREDALDLLVLVGQVEPAFFFRDRKILDTMIDEAQYLPIPITLAGLYLRQRVDGFSESCQQYREHFQKLLVEMRPQATQSHAATSAACSIIFSRLSSHGSEVLRVLTFMHNRGISETIFQRAAENLRNYTSTLPPTNTGVLVRDFLNKLLAPFLDSRGEWKSTTFYGLLSELSELCLLDYDEQGNSYYMSTSIKASIQDTQIPDQEFTCRIATHLLAVAVDPHMNHYRGERLFRRLIAPHVDCVLMQGQNVSLDEAARFALVYVDNNRFEEAVVLQKSVFELRRKIFGESHPFTLEAEEQLSSIYRTQSKEIATSLSNHEYLVTRTDYKKPRVARSRISLNLQKITTSTPLNDIIKYFTFVSQLRDLTDELDISSVSRVTSGGISNIYQARTKDNTPVAIKCLQSDWVEIQKKITKYTAREIAAWSKLDHPNILEFLGLAIFQNQLVMISPWMHAGNVVEFAKRGGVNRCSLVFATIRPH</sequence>
<dbReference type="SUPFAM" id="SSF52540">
    <property type="entry name" value="P-loop containing nucleoside triphosphate hydrolases"/>
    <property type="match status" value="1"/>
</dbReference>
<dbReference type="InterPro" id="IPR000719">
    <property type="entry name" value="Prot_kinase_dom"/>
</dbReference>
<evidence type="ECO:0000313" key="4">
    <source>
        <dbReference type="Proteomes" id="UP000383932"/>
    </source>
</evidence>
<dbReference type="EMBL" id="SSOP01000241">
    <property type="protein sequence ID" value="KAB5589677.1"/>
    <property type="molecule type" value="Genomic_DNA"/>
</dbReference>
<comment type="caution">
    <text evidence="3">The sequence shown here is derived from an EMBL/GenBank/DDBJ whole genome shotgun (WGS) entry which is preliminary data.</text>
</comment>
<dbReference type="InterPro" id="IPR011009">
    <property type="entry name" value="Kinase-like_dom_sf"/>
</dbReference>
<dbReference type="Pfam" id="PF07714">
    <property type="entry name" value="PK_Tyr_Ser-Thr"/>
    <property type="match status" value="1"/>
</dbReference>
<dbReference type="OrthoDB" id="122279at2759"/>
<dbReference type="PROSITE" id="PS50011">
    <property type="entry name" value="PROTEIN_KINASE_DOM"/>
    <property type="match status" value="1"/>
</dbReference>
<dbReference type="InterPro" id="IPR001245">
    <property type="entry name" value="Ser-Thr/Tyr_kinase_cat_dom"/>
</dbReference>
<dbReference type="Gene3D" id="1.25.40.10">
    <property type="entry name" value="Tetratricopeptide repeat domain"/>
    <property type="match status" value="1"/>
</dbReference>
<gene>
    <name evidence="3" type="ORF">CTheo_6878</name>
</gene>
<dbReference type="Proteomes" id="UP000383932">
    <property type="component" value="Unassembled WGS sequence"/>
</dbReference>
<dbReference type="AlphaFoldDB" id="A0A5N5QEC7"/>
<evidence type="ECO:0000259" key="2">
    <source>
        <dbReference type="PROSITE" id="PS50011"/>
    </source>
</evidence>
<accession>A0A5N5QEC7</accession>
<dbReference type="GO" id="GO:0005524">
    <property type="term" value="F:ATP binding"/>
    <property type="evidence" value="ECO:0007669"/>
    <property type="project" value="InterPro"/>
</dbReference>
<feature type="domain" description="Protein kinase" evidence="2">
    <location>
        <begin position="512"/>
        <end position="619"/>
    </location>
</feature>
<evidence type="ECO:0000313" key="3">
    <source>
        <dbReference type="EMBL" id="KAB5589677.1"/>
    </source>
</evidence>